<sequence length="213" mass="22727">MTLEVRNGVAEVATQAAGTERGRGDASETDVPKFGIGCGLDGRSQSVIALTVTIKKIQPSYSRSPISVALAAPHSLVASARMIGAEVPSSSIFPIGESQTNRNPSPLSSLPLARLKTPVSHFLSLDSSVRRPKRRNPLALRLSFVRETQEKAESLSPSRTPQAEPLLPSSFLLFARPKPESPMPQPPSQLLARGSRSSPPNRIVDSRISTGTT</sequence>
<comment type="caution">
    <text evidence="2">The sequence shown here is derived from an EMBL/GenBank/DDBJ whole genome shotgun (WGS) entry which is preliminary data.</text>
</comment>
<dbReference type="Proteomes" id="UP001552299">
    <property type="component" value="Unassembled WGS sequence"/>
</dbReference>
<proteinExistence type="predicted"/>
<feature type="region of interest" description="Disordered" evidence="1">
    <location>
        <begin position="151"/>
        <end position="213"/>
    </location>
</feature>
<evidence type="ECO:0000313" key="2">
    <source>
        <dbReference type="EMBL" id="KAL0924453.1"/>
    </source>
</evidence>
<protein>
    <submittedName>
        <fullName evidence="2">Uncharacterized protein</fullName>
    </submittedName>
</protein>
<accession>A0ABD0VI60</accession>
<gene>
    <name evidence="2" type="ORF">M5K25_005284</name>
</gene>
<evidence type="ECO:0000256" key="1">
    <source>
        <dbReference type="SAM" id="MobiDB-lite"/>
    </source>
</evidence>
<dbReference type="AlphaFoldDB" id="A0ABD0VI60"/>
<name>A0ABD0VI60_DENTH</name>
<organism evidence="2 3">
    <name type="scientific">Dendrobium thyrsiflorum</name>
    <name type="common">Pinecone-like raceme dendrobium</name>
    <name type="synonym">Orchid</name>
    <dbReference type="NCBI Taxonomy" id="117978"/>
    <lineage>
        <taxon>Eukaryota</taxon>
        <taxon>Viridiplantae</taxon>
        <taxon>Streptophyta</taxon>
        <taxon>Embryophyta</taxon>
        <taxon>Tracheophyta</taxon>
        <taxon>Spermatophyta</taxon>
        <taxon>Magnoliopsida</taxon>
        <taxon>Liliopsida</taxon>
        <taxon>Asparagales</taxon>
        <taxon>Orchidaceae</taxon>
        <taxon>Epidendroideae</taxon>
        <taxon>Malaxideae</taxon>
        <taxon>Dendrobiinae</taxon>
        <taxon>Dendrobium</taxon>
    </lineage>
</organism>
<keyword evidence="3" id="KW-1185">Reference proteome</keyword>
<dbReference type="EMBL" id="JANQDX010000005">
    <property type="protein sequence ID" value="KAL0924453.1"/>
    <property type="molecule type" value="Genomic_DNA"/>
</dbReference>
<reference evidence="2 3" key="1">
    <citation type="journal article" date="2024" name="Plant Biotechnol. J.">
        <title>Dendrobium thyrsiflorum genome and its molecular insights into genes involved in important horticultural traits.</title>
        <authorList>
            <person name="Chen B."/>
            <person name="Wang J.Y."/>
            <person name="Zheng P.J."/>
            <person name="Li K.L."/>
            <person name="Liang Y.M."/>
            <person name="Chen X.F."/>
            <person name="Zhang C."/>
            <person name="Zhao X."/>
            <person name="He X."/>
            <person name="Zhang G.Q."/>
            <person name="Liu Z.J."/>
            <person name="Xu Q."/>
        </authorList>
    </citation>
    <scope>NUCLEOTIDE SEQUENCE [LARGE SCALE GENOMIC DNA]</scope>
    <source>
        <strain evidence="2">GZMU011</strain>
    </source>
</reference>
<evidence type="ECO:0000313" key="3">
    <source>
        <dbReference type="Proteomes" id="UP001552299"/>
    </source>
</evidence>